<dbReference type="Gene3D" id="2.130.10.10">
    <property type="entry name" value="YVTN repeat-like/Quinoprotein amine dehydrogenase"/>
    <property type="match status" value="2"/>
</dbReference>
<evidence type="ECO:0000256" key="1">
    <source>
        <dbReference type="SAM" id="MobiDB-lite"/>
    </source>
</evidence>
<dbReference type="EMBL" id="ML991837">
    <property type="protein sequence ID" value="KAF2230716.1"/>
    <property type="molecule type" value="Genomic_DNA"/>
</dbReference>
<evidence type="ECO:0000313" key="3">
    <source>
        <dbReference type="Proteomes" id="UP000800092"/>
    </source>
</evidence>
<reference evidence="2" key="1">
    <citation type="journal article" date="2020" name="Stud. Mycol.">
        <title>101 Dothideomycetes genomes: a test case for predicting lifestyles and emergence of pathogens.</title>
        <authorList>
            <person name="Haridas S."/>
            <person name="Albert R."/>
            <person name="Binder M."/>
            <person name="Bloem J."/>
            <person name="Labutti K."/>
            <person name="Salamov A."/>
            <person name="Andreopoulos B."/>
            <person name="Baker S."/>
            <person name="Barry K."/>
            <person name="Bills G."/>
            <person name="Bluhm B."/>
            <person name="Cannon C."/>
            <person name="Castanera R."/>
            <person name="Culley D."/>
            <person name="Daum C."/>
            <person name="Ezra D."/>
            <person name="Gonzalez J."/>
            <person name="Henrissat B."/>
            <person name="Kuo A."/>
            <person name="Liang C."/>
            <person name="Lipzen A."/>
            <person name="Lutzoni F."/>
            <person name="Magnuson J."/>
            <person name="Mondo S."/>
            <person name="Nolan M."/>
            <person name="Ohm R."/>
            <person name="Pangilinan J."/>
            <person name="Park H.-J."/>
            <person name="Ramirez L."/>
            <person name="Alfaro M."/>
            <person name="Sun H."/>
            <person name="Tritt A."/>
            <person name="Yoshinaga Y."/>
            <person name="Zwiers L.-H."/>
            <person name="Turgeon B."/>
            <person name="Goodwin S."/>
            <person name="Spatafora J."/>
            <person name="Crous P."/>
            <person name="Grigoriev I."/>
        </authorList>
    </citation>
    <scope>NUCLEOTIDE SEQUENCE</scope>
    <source>
        <strain evidence="2">Tuck. ex Michener</strain>
    </source>
</reference>
<keyword evidence="3" id="KW-1185">Reference proteome</keyword>
<dbReference type="PROSITE" id="PS50896">
    <property type="entry name" value="LISH"/>
    <property type="match status" value="1"/>
</dbReference>
<gene>
    <name evidence="2" type="ORF">EV356DRAFT_491545</name>
</gene>
<protein>
    <submittedName>
        <fullName evidence="2">Uncharacterized protein</fullName>
    </submittedName>
</protein>
<dbReference type="InterPro" id="IPR006594">
    <property type="entry name" value="LisH"/>
</dbReference>
<dbReference type="InterPro" id="IPR036322">
    <property type="entry name" value="WD40_repeat_dom_sf"/>
</dbReference>
<accession>A0A6A6GY42</accession>
<feature type="region of interest" description="Disordered" evidence="1">
    <location>
        <begin position="362"/>
        <end position="390"/>
    </location>
</feature>
<dbReference type="OrthoDB" id="1932312at2759"/>
<sequence length="531" mass="56952">MTTPDSPAVLVARFLRANNYTETLKAFLTEANLPADTGSVSKGDLTLETVLHEKKVFDLSLQFEKLDASGQHKKWSSPAPSRPTMITSLPAPSNILNVSIDPMVIAEGTSKGRLLVSTADRRLSMLVPGSMSCALADSNTHLHQAPILSWVTIGHNYLVTTSMSGQTVLSASGSHEILDTRKDHSKYVVRVAAWIDETKGQTWLATAGWDAKVYVYNPTVPHSTGNTTGKAALNRPVASITLPTNPEALLFLRHPTTSQLILLLSRRDSTFLYYYDLSMLPSLNSMNSSSSLPPTIDASEFPTPELLGRQNLAPYSNAWIAFTLSALAPSPNDPNLLAIATSSVPHMRLIIARLIFPSPSNTSPDPALTSTSTSPPSSTSTTDPVLASATSKQSAAAAETLLREREAAALLLTTSTFAPQTPYSTPALAWRPDGTGVWVNGDDGVVRGVEVASGKVVARLGGLESTAEGEGGHEAGSKVRCLWAGWVDVEEGELDEDGEYMEKGPTRKEEWLVSGGFDQRLLVWRCGEVGE</sequence>
<proteinExistence type="predicted"/>
<evidence type="ECO:0000313" key="2">
    <source>
        <dbReference type="EMBL" id="KAF2230716.1"/>
    </source>
</evidence>
<dbReference type="Proteomes" id="UP000800092">
    <property type="component" value="Unassembled WGS sequence"/>
</dbReference>
<name>A0A6A6GY42_VIRVR</name>
<dbReference type="SUPFAM" id="SSF50978">
    <property type="entry name" value="WD40 repeat-like"/>
    <property type="match status" value="1"/>
</dbReference>
<dbReference type="AlphaFoldDB" id="A0A6A6GY42"/>
<organism evidence="2 3">
    <name type="scientific">Viridothelium virens</name>
    <name type="common">Speckled blister lichen</name>
    <name type="synonym">Trypethelium virens</name>
    <dbReference type="NCBI Taxonomy" id="1048519"/>
    <lineage>
        <taxon>Eukaryota</taxon>
        <taxon>Fungi</taxon>
        <taxon>Dikarya</taxon>
        <taxon>Ascomycota</taxon>
        <taxon>Pezizomycotina</taxon>
        <taxon>Dothideomycetes</taxon>
        <taxon>Dothideomycetes incertae sedis</taxon>
        <taxon>Trypetheliales</taxon>
        <taxon>Trypetheliaceae</taxon>
        <taxon>Viridothelium</taxon>
    </lineage>
</organism>
<dbReference type="InterPro" id="IPR015943">
    <property type="entry name" value="WD40/YVTN_repeat-like_dom_sf"/>
</dbReference>